<feature type="region of interest" description="Disordered" evidence="1">
    <location>
        <begin position="466"/>
        <end position="485"/>
    </location>
</feature>
<gene>
    <name evidence="2" type="ordered locus">Os03g0130200</name>
    <name evidence="2" type="ORF">OSNPB_030130200</name>
</gene>
<protein>
    <submittedName>
        <fullName evidence="2">Os03g0130200 protein</fullName>
    </submittedName>
</protein>
<accession>A0A0P0VSL4</accession>
<dbReference type="OMA" id="LQLHECA"/>
<dbReference type="eggNOG" id="ENOG502R72C">
    <property type="taxonomic scope" value="Eukaryota"/>
</dbReference>
<dbReference type="PaxDb" id="39947-A0A0P0VSL4"/>
<evidence type="ECO:0000256" key="1">
    <source>
        <dbReference type="SAM" id="MobiDB-lite"/>
    </source>
</evidence>
<proteinExistence type="predicted"/>
<evidence type="ECO:0000313" key="2">
    <source>
        <dbReference type="EMBL" id="BAS82122.1"/>
    </source>
</evidence>
<dbReference type="Proteomes" id="UP000059680">
    <property type="component" value="Chromosome 3"/>
</dbReference>
<name>A0A0P0VSL4_ORYSJ</name>
<reference evidence="3" key="1">
    <citation type="journal article" date="2005" name="Nature">
        <title>The map-based sequence of the rice genome.</title>
        <authorList>
            <consortium name="International rice genome sequencing project (IRGSP)"/>
            <person name="Matsumoto T."/>
            <person name="Wu J."/>
            <person name="Kanamori H."/>
            <person name="Katayose Y."/>
            <person name="Fujisawa M."/>
            <person name="Namiki N."/>
            <person name="Mizuno H."/>
            <person name="Yamamoto K."/>
            <person name="Antonio B.A."/>
            <person name="Baba T."/>
            <person name="Sakata K."/>
            <person name="Nagamura Y."/>
            <person name="Aoki H."/>
            <person name="Arikawa K."/>
            <person name="Arita K."/>
            <person name="Bito T."/>
            <person name="Chiden Y."/>
            <person name="Fujitsuka N."/>
            <person name="Fukunaka R."/>
            <person name="Hamada M."/>
            <person name="Harada C."/>
            <person name="Hayashi A."/>
            <person name="Hijishita S."/>
            <person name="Honda M."/>
            <person name="Hosokawa S."/>
            <person name="Ichikawa Y."/>
            <person name="Idonuma A."/>
            <person name="Iijima M."/>
            <person name="Ikeda M."/>
            <person name="Ikeno M."/>
            <person name="Ito K."/>
            <person name="Ito S."/>
            <person name="Ito T."/>
            <person name="Ito Y."/>
            <person name="Ito Y."/>
            <person name="Iwabuchi A."/>
            <person name="Kamiya K."/>
            <person name="Karasawa W."/>
            <person name="Kurita K."/>
            <person name="Katagiri S."/>
            <person name="Kikuta A."/>
            <person name="Kobayashi H."/>
            <person name="Kobayashi N."/>
            <person name="Machita K."/>
            <person name="Maehara T."/>
            <person name="Masukawa M."/>
            <person name="Mizubayashi T."/>
            <person name="Mukai Y."/>
            <person name="Nagasaki H."/>
            <person name="Nagata Y."/>
            <person name="Naito S."/>
            <person name="Nakashima M."/>
            <person name="Nakama Y."/>
            <person name="Nakamichi Y."/>
            <person name="Nakamura M."/>
            <person name="Meguro A."/>
            <person name="Negishi M."/>
            <person name="Ohta I."/>
            <person name="Ohta T."/>
            <person name="Okamoto M."/>
            <person name="Ono N."/>
            <person name="Saji S."/>
            <person name="Sakaguchi M."/>
            <person name="Sakai K."/>
            <person name="Shibata M."/>
            <person name="Shimokawa T."/>
            <person name="Song J."/>
            <person name="Takazaki Y."/>
            <person name="Terasawa K."/>
            <person name="Tsugane M."/>
            <person name="Tsuji K."/>
            <person name="Ueda S."/>
            <person name="Waki K."/>
            <person name="Yamagata H."/>
            <person name="Yamamoto M."/>
            <person name="Yamamoto S."/>
            <person name="Yamane H."/>
            <person name="Yoshiki S."/>
            <person name="Yoshihara R."/>
            <person name="Yukawa K."/>
            <person name="Zhong H."/>
            <person name="Yano M."/>
            <person name="Yuan Q."/>
            <person name="Ouyang S."/>
            <person name="Liu J."/>
            <person name="Jones K.M."/>
            <person name="Gansberger K."/>
            <person name="Moffat K."/>
            <person name="Hill J."/>
            <person name="Bera J."/>
            <person name="Fadrosh D."/>
            <person name="Jin S."/>
            <person name="Johri S."/>
            <person name="Kim M."/>
            <person name="Overton L."/>
            <person name="Reardon M."/>
            <person name="Tsitrin T."/>
            <person name="Vuong H."/>
            <person name="Weaver B."/>
            <person name="Ciecko A."/>
            <person name="Tallon L."/>
            <person name="Jackson J."/>
            <person name="Pai G."/>
            <person name="Aken S.V."/>
            <person name="Utterback T."/>
            <person name="Reidmuller S."/>
            <person name="Feldblyum T."/>
            <person name="Hsiao J."/>
            <person name="Zismann V."/>
            <person name="Iobst S."/>
            <person name="de Vazeille A.R."/>
            <person name="Buell C.R."/>
            <person name="Ying K."/>
            <person name="Li Y."/>
            <person name="Lu T."/>
            <person name="Huang Y."/>
            <person name="Zhao Q."/>
            <person name="Feng Q."/>
            <person name="Zhang L."/>
            <person name="Zhu J."/>
            <person name="Weng Q."/>
            <person name="Mu J."/>
            <person name="Lu Y."/>
            <person name="Fan D."/>
            <person name="Liu Y."/>
            <person name="Guan J."/>
            <person name="Zhang Y."/>
            <person name="Yu S."/>
            <person name="Liu X."/>
            <person name="Zhang Y."/>
            <person name="Hong G."/>
            <person name="Han B."/>
            <person name="Choisne N."/>
            <person name="Demange N."/>
            <person name="Orjeda G."/>
            <person name="Samain S."/>
            <person name="Cattolico L."/>
            <person name="Pelletier E."/>
            <person name="Couloux A."/>
            <person name="Segurens B."/>
            <person name="Wincker P."/>
            <person name="D'Hont A."/>
            <person name="Scarpelli C."/>
            <person name="Weissenbach J."/>
            <person name="Salanoubat M."/>
            <person name="Quetier F."/>
            <person name="Yu Y."/>
            <person name="Kim H.R."/>
            <person name="Rambo T."/>
            <person name="Currie J."/>
            <person name="Collura K."/>
            <person name="Luo M."/>
            <person name="Yang T."/>
            <person name="Ammiraju J.S.S."/>
            <person name="Engler F."/>
            <person name="Soderlund C."/>
            <person name="Wing R.A."/>
            <person name="Palmer L.E."/>
            <person name="de la Bastide M."/>
            <person name="Spiegel L."/>
            <person name="Nascimento L."/>
            <person name="Zutavern T."/>
            <person name="O'Shaughnessy A."/>
            <person name="Dike S."/>
            <person name="Dedhia N."/>
            <person name="Preston R."/>
            <person name="Balija V."/>
            <person name="McCombie W.R."/>
            <person name="Chow T."/>
            <person name="Chen H."/>
            <person name="Chung M."/>
            <person name="Chen C."/>
            <person name="Shaw J."/>
            <person name="Wu H."/>
            <person name="Hsiao K."/>
            <person name="Chao Y."/>
            <person name="Chu M."/>
            <person name="Cheng C."/>
            <person name="Hour A."/>
            <person name="Lee P."/>
            <person name="Lin S."/>
            <person name="Lin Y."/>
            <person name="Liou J."/>
            <person name="Liu S."/>
            <person name="Hsing Y."/>
            <person name="Raghuvanshi S."/>
            <person name="Mohanty A."/>
            <person name="Bharti A.K."/>
            <person name="Gaur A."/>
            <person name="Gupta V."/>
            <person name="Kumar D."/>
            <person name="Ravi V."/>
            <person name="Vij S."/>
            <person name="Kapur A."/>
            <person name="Khurana P."/>
            <person name="Khurana P."/>
            <person name="Khurana J.P."/>
            <person name="Tyagi A.K."/>
            <person name="Gaikwad K."/>
            <person name="Singh A."/>
            <person name="Dalal V."/>
            <person name="Srivastava S."/>
            <person name="Dixit A."/>
            <person name="Pal A.K."/>
            <person name="Ghazi I.A."/>
            <person name="Yadav M."/>
            <person name="Pandit A."/>
            <person name="Bhargava A."/>
            <person name="Sureshbabu K."/>
            <person name="Batra K."/>
            <person name="Sharma T.R."/>
            <person name="Mohapatra T."/>
            <person name="Singh N.K."/>
            <person name="Messing J."/>
            <person name="Nelson A.B."/>
            <person name="Fuks G."/>
            <person name="Kavchok S."/>
            <person name="Keizer G."/>
            <person name="Linton E."/>
            <person name="Llaca V."/>
            <person name="Song R."/>
            <person name="Tanyolac B."/>
            <person name="Young S."/>
            <person name="Ho-Il K."/>
            <person name="Hahn J.H."/>
            <person name="Sangsakoo G."/>
            <person name="Vanavichit A."/>
            <person name="de Mattos Luiz.A.T."/>
            <person name="Zimmer P.D."/>
            <person name="Malone G."/>
            <person name="Dellagostin O."/>
            <person name="de Oliveira A.C."/>
            <person name="Bevan M."/>
            <person name="Bancroft I."/>
            <person name="Minx P."/>
            <person name="Cordum H."/>
            <person name="Wilson R."/>
            <person name="Cheng Z."/>
            <person name="Jin W."/>
            <person name="Jiang J."/>
            <person name="Leong S.A."/>
            <person name="Iwama H."/>
            <person name="Gojobori T."/>
            <person name="Itoh T."/>
            <person name="Niimura Y."/>
            <person name="Fujii Y."/>
            <person name="Habara T."/>
            <person name="Sakai H."/>
            <person name="Sato Y."/>
            <person name="Wilson G."/>
            <person name="Kumar K."/>
            <person name="McCouch S."/>
            <person name="Juretic N."/>
            <person name="Hoen D."/>
            <person name="Wright S."/>
            <person name="Bruskiewich R."/>
            <person name="Bureau T."/>
            <person name="Miyao A."/>
            <person name="Hirochika H."/>
            <person name="Nishikawa T."/>
            <person name="Kadowaki K."/>
            <person name="Sugiura M."/>
            <person name="Burr B."/>
            <person name="Sasaki T."/>
        </authorList>
    </citation>
    <scope>NUCLEOTIDE SEQUENCE [LARGE SCALE GENOMIC DNA]</scope>
    <source>
        <strain evidence="3">cv. Nipponbare</strain>
    </source>
</reference>
<dbReference type="Gramene" id="Os03t0130200-00">
    <property type="protein sequence ID" value="Os03t0130200-00"/>
    <property type="gene ID" value="Os03g0130200"/>
</dbReference>
<dbReference type="EMBL" id="AP014959">
    <property type="protein sequence ID" value="BAS82122.1"/>
    <property type="molecule type" value="Genomic_DNA"/>
</dbReference>
<feature type="non-terminal residue" evidence="2">
    <location>
        <position position="504"/>
    </location>
</feature>
<keyword evidence="3" id="KW-1185">Reference proteome</keyword>
<dbReference type="FunCoup" id="A0A0P0VSL4">
    <property type="interactions" value="2"/>
</dbReference>
<reference evidence="2 3" key="2">
    <citation type="journal article" date="2013" name="Plant Cell Physiol.">
        <title>Rice Annotation Project Database (RAP-DB): an integrative and interactive database for rice genomics.</title>
        <authorList>
            <person name="Sakai H."/>
            <person name="Lee S.S."/>
            <person name="Tanaka T."/>
            <person name="Numa H."/>
            <person name="Kim J."/>
            <person name="Kawahara Y."/>
            <person name="Wakimoto H."/>
            <person name="Yang C.C."/>
            <person name="Iwamoto M."/>
            <person name="Abe T."/>
            <person name="Yamada Y."/>
            <person name="Muto A."/>
            <person name="Inokuchi H."/>
            <person name="Ikemura T."/>
            <person name="Matsumoto T."/>
            <person name="Sasaki T."/>
            <person name="Itoh T."/>
        </authorList>
    </citation>
    <scope>NUCLEOTIDE SEQUENCE [LARGE SCALE GENOMIC DNA]</scope>
    <source>
        <strain evidence="3">cv. Nipponbare</strain>
    </source>
</reference>
<organism evidence="2 3">
    <name type="scientific">Oryza sativa subsp. japonica</name>
    <name type="common">Rice</name>
    <dbReference type="NCBI Taxonomy" id="39947"/>
    <lineage>
        <taxon>Eukaryota</taxon>
        <taxon>Viridiplantae</taxon>
        <taxon>Streptophyta</taxon>
        <taxon>Embryophyta</taxon>
        <taxon>Tracheophyta</taxon>
        <taxon>Spermatophyta</taxon>
        <taxon>Magnoliopsida</taxon>
        <taxon>Liliopsida</taxon>
        <taxon>Poales</taxon>
        <taxon>Poaceae</taxon>
        <taxon>BOP clade</taxon>
        <taxon>Oryzoideae</taxon>
        <taxon>Oryzeae</taxon>
        <taxon>Oryzinae</taxon>
        <taxon>Oryza</taxon>
        <taxon>Oryza sativa</taxon>
    </lineage>
</organism>
<dbReference type="InParanoid" id="A0A0P0VSL4"/>
<evidence type="ECO:0000313" key="3">
    <source>
        <dbReference type="Proteomes" id="UP000059680"/>
    </source>
</evidence>
<reference evidence="2 3" key="3">
    <citation type="journal article" date="2013" name="Rice">
        <title>Improvement of the Oryza sativa Nipponbare reference genome using next generation sequence and optical map data.</title>
        <authorList>
            <person name="Kawahara Y."/>
            <person name="de la Bastide M."/>
            <person name="Hamilton J.P."/>
            <person name="Kanamori H."/>
            <person name="McCombie W.R."/>
            <person name="Ouyang S."/>
            <person name="Schwartz D.C."/>
            <person name="Tanaka T."/>
            <person name="Wu J."/>
            <person name="Zhou S."/>
            <person name="Childs K.L."/>
            <person name="Davidson R.M."/>
            <person name="Lin H."/>
            <person name="Quesada-Ocampo L."/>
            <person name="Vaillancourt B."/>
            <person name="Sakai H."/>
            <person name="Lee S.S."/>
            <person name="Kim J."/>
            <person name="Numa H."/>
            <person name="Itoh T."/>
            <person name="Buell C.R."/>
            <person name="Matsumoto T."/>
        </authorList>
    </citation>
    <scope>NUCLEOTIDE SEQUENCE [LARGE SCALE GENOMIC DNA]</scope>
    <source>
        <strain evidence="3">cv. Nipponbare</strain>
    </source>
</reference>
<sequence length="504" mass="54779">NIDVVFIYLGLAGQDGLAGEKLGEDAGMQLVLQRSTTTPYSDASRRSSGGWYQSVTTRLVSGCGLAASKKVAMSKLAILSMPVAVDERVGALDVPMQHALFMAVAEPDEDLRPEALDLRLREVQPRRGGEVGEVVVHVLEDEHDLADGLAVARHSRHRLGVLDVGVGEGQDADALPGLEPRALRQRQAVPLRAPLARQRRAGGLGEPVRVRHAEADPLDALEEGGRRWRPAGEHVDRGRELLRRRLAALEQDVEHHRRAAQVGDAVARDGAVDVRGARVADADVDAAARCHAPGEGPPVAVEHGQRPQVHRLVADDPRHEQAHGAQVRAAVAVHHALGRRRGARRVVERDGVPLVGEAGQLGGGVATGDQPLVLELAEADAGGHVNVVDDGDERDVPPLVGDDLERVAGEAHVLVVDEEHLGLGVPQDARHRPRVEPRVDGVEHRPGHRHREVHLVHCRHVRRQNRHLHTQHTDSKQSHTCLTRKKRNQLPATNLNLRYVCSYS</sequence>
<dbReference type="AlphaFoldDB" id="A0A0P0VSL4"/>